<comment type="caution">
    <text evidence="9">The sequence shown here is derived from an EMBL/GenBank/DDBJ whole genome shotgun (WGS) entry which is preliminary data.</text>
</comment>
<name>A0A562RVF7_9BACT</name>
<dbReference type="PANTHER" id="PTHR10465:SF0">
    <property type="entry name" value="SARCALUMENIN"/>
    <property type="match status" value="1"/>
</dbReference>
<evidence type="ECO:0000313" key="9">
    <source>
        <dbReference type="EMBL" id="TWI73051.1"/>
    </source>
</evidence>
<gene>
    <name evidence="9" type="ORF">LZ24_01462</name>
</gene>
<dbReference type="Pfam" id="PF00350">
    <property type="entry name" value="Dynamin_N"/>
    <property type="match status" value="1"/>
</dbReference>
<reference evidence="9 10" key="1">
    <citation type="submission" date="2019-07" db="EMBL/GenBank/DDBJ databases">
        <title>Genome sequencing of 100 strains of the haloalkaliphilic chemolithoautotrophic sulfur-oxidizing bacterium Thioalkalivibrio.</title>
        <authorList>
            <person name="Muyzer G."/>
        </authorList>
    </citation>
    <scope>NUCLEOTIDE SEQUENCE [LARGE SCALE GENOMIC DNA]</scope>
    <source>
        <strain evidence="9 10">ASO4-4</strain>
    </source>
</reference>
<dbReference type="GO" id="GO:0016020">
    <property type="term" value="C:membrane"/>
    <property type="evidence" value="ECO:0007669"/>
    <property type="project" value="UniProtKB-SubCell"/>
</dbReference>
<evidence type="ECO:0000259" key="8">
    <source>
        <dbReference type="Pfam" id="PF00350"/>
    </source>
</evidence>
<evidence type="ECO:0000256" key="6">
    <source>
        <dbReference type="SAM" id="Coils"/>
    </source>
</evidence>
<accession>A0A562RVF7</accession>
<evidence type="ECO:0000313" key="10">
    <source>
        <dbReference type="Proteomes" id="UP000318307"/>
    </source>
</evidence>
<dbReference type="PANTHER" id="PTHR10465">
    <property type="entry name" value="TRANSMEMBRANE GTPASE FZO1"/>
    <property type="match status" value="1"/>
</dbReference>
<dbReference type="AlphaFoldDB" id="A0A562RVF7"/>
<dbReference type="Proteomes" id="UP000318307">
    <property type="component" value="Unassembled WGS sequence"/>
</dbReference>
<dbReference type="InterPro" id="IPR027417">
    <property type="entry name" value="P-loop_NTPase"/>
</dbReference>
<keyword evidence="7" id="KW-1133">Transmembrane helix</keyword>
<keyword evidence="7" id="KW-0812">Transmembrane</keyword>
<organism evidence="9 10">
    <name type="scientific">Desulfobotulus alkaliphilus</name>
    <dbReference type="NCBI Taxonomy" id="622671"/>
    <lineage>
        <taxon>Bacteria</taxon>
        <taxon>Pseudomonadati</taxon>
        <taxon>Thermodesulfobacteriota</taxon>
        <taxon>Desulfobacteria</taxon>
        <taxon>Desulfobacterales</taxon>
        <taxon>Desulfobacteraceae</taxon>
        <taxon>Desulfobotulus</taxon>
    </lineage>
</organism>
<dbReference type="GO" id="GO:0003924">
    <property type="term" value="F:GTPase activity"/>
    <property type="evidence" value="ECO:0007669"/>
    <property type="project" value="InterPro"/>
</dbReference>
<dbReference type="EMBL" id="VLLC01000009">
    <property type="protein sequence ID" value="TWI73051.1"/>
    <property type="molecule type" value="Genomic_DNA"/>
</dbReference>
<dbReference type="OrthoDB" id="1100581at2"/>
<dbReference type="Gene3D" id="3.40.50.300">
    <property type="entry name" value="P-loop containing nucleotide triphosphate hydrolases"/>
    <property type="match status" value="1"/>
</dbReference>
<keyword evidence="10" id="KW-1185">Reference proteome</keyword>
<comment type="subcellular location">
    <subcellularLocation>
        <location evidence="1">Membrane</location>
    </subcellularLocation>
</comment>
<sequence length="553" mass="62254">MFTQQEWILSKLPEIKNIFEKHGRPAEKLDELKKEVENFKVRLPLIGPFSAGKSTLINTLLDQDLLAIEIDPTTALPAEIHYAEQNRFSLCLEDESLIDITESDLKAPQTEHLHKKPLYVKAELASEKLQAFPHLCLVDMPGWDSGIKAHSTAIDNYINRSLAYAVVIPAGDGTLRNSIRALLAELDLYSIPVFVFITKSEKSLPEDIVAITEQIRIEIAGIMKNALFSVATISSRKKNIEPFVQSLHQLEKRSESIFNINCHRLFGKKLQMMDDYLSTLLNEENMTAEDIAMKQDKIKQEMESFRKDMERETRELKNQIDPSARRILDLVKADLHASLESLTDASLHNGDMEGIVGQIVRNATIKGMESEFHPKLKKYIKSLGDTLAATISTSFRVNFSDLEEDRSMDSMQTGIQGSLSAALLFFRTMPIVNIIAPLLVGLVSFLFGKTSSEEKLAIKREEARQQVLHSLIPGVLQKLHTSLIQILEQITEKVEGDIKKSIDEQEANMKAALDDLSRELQQSEEAFRANQAAITQDRSTLREIMTRLEGAAA</sequence>
<evidence type="ECO:0000256" key="2">
    <source>
        <dbReference type="ARBA" id="ARBA00022741"/>
    </source>
</evidence>
<keyword evidence="2" id="KW-0547">Nucleotide-binding</keyword>
<keyword evidence="6" id="KW-0175">Coiled coil</keyword>
<dbReference type="InterPro" id="IPR045063">
    <property type="entry name" value="Dynamin_N"/>
</dbReference>
<dbReference type="InterPro" id="IPR027094">
    <property type="entry name" value="Mitofusin_fam"/>
</dbReference>
<evidence type="ECO:0000256" key="7">
    <source>
        <dbReference type="SAM" id="Phobius"/>
    </source>
</evidence>
<protein>
    <submittedName>
        <fullName evidence="9">Dynamin family protein</fullName>
    </submittedName>
</protein>
<evidence type="ECO:0000256" key="1">
    <source>
        <dbReference type="ARBA" id="ARBA00004370"/>
    </source>
</evidence>
<keyword evidence="5 7" id="KW-0472">Membrane</keyword>
<feature type="domain" description="Dynamin N-terminal" evidence="8">
    <location>
        <begin position="45"/>
        <end position="199"/>
    </location>
</feature>
<evidence type="ECO:0000256" key="4">
    <source>
        <dbReference type="ARBA" id="ARBA00023134"/>
    </source>
</evidence>
<evidence type="ECO:0000256" key="3">
    <source>
        <dbReference type="ARBA" id="ARBA00022801"/>
    </source>
</evidence>
<evidence type="ECO:0000256" key="5">
    <source>
        <dbReference type="ARBA" id="ARBA00023136"/>
    </source>
</evidence>
<dbReference type="GO" id="GO:0005525">
    <property type="term" value="F:GTP binding"/>
    <property type="evidence" value="ECO:0007669"/>
    <property type="project" value="UniProtKB-KW"/>
</dbReference>
<feature type="coiled-coil region" evidence="6">
    <location>
        <begin position="499"/>
        <end position="533"/>
    </location>
</feature>
<feature type="transmembrane region" description="Helical" evidence="7">
    <location>
        <begin position="424"/>
        <end position="447"/>
    </location>
</feature>
<proteinExistence type="predicted"/>
<keyword evidence="4" id="KW-0342">GTP-binding</keyword>
<dbReference type="RefSeq" id="WP_144684034.1">
    <property type="nucleotide sequence ID" value="NZ_VLLC01000009.1"/>
</dbReference>
<keyword evidence="3" id="KW-0378">Hydrolase</keyword>
<dbReference type="SUPFAM" id="SSF52540">
    <property type="entry name" value="P-loop containing nucleoside triphosphate hydrolases"/>
    <property type="match status" value="1"/>
</dbReference>